<dbReference type="AlphaFoldDB" id="A0A7X1B4E6"/>
<feature type="region of interest" description="Disordered" evidence="1">
    <location>
        <begin position="63"/>
        <end position="97"/>
    </location>
</feature>
<organism evidence="4 5">
    <name type="scientific">Pelagicoccus albus</name>
    <dbReference type="NCBI Taxonomy" id="415222"/>
    <lineage>
        <taxon>Bacteria</taxon>
        <taxon>Pseudomonadati</taxon>
        <taxon>Verrucomicrobiota</taxon>
        <taxon>Opitutia</taxon>
        <taxon>Puniceicoccales</taxon>
        <taxon>Pelagicoccaceae</taxon>
        <taxon>Pelagicoccus</taxon>
    </lineage>
</organism>
<feature type="compositionally biased region" description="Acidic residues" evidence="1">
    <location>
        <begin position="73"/>
        <end position="86"/>
    </location>
</feature>
<dbReference type="SUPFAM" id="SSF74653">
    <property type="entry name" value="TolA/TonB C-terminal domain"/>
    <property type="match status" value="1"/>
</dbReference>
<dbReference type="Proteomes" id="UP000526501">
    <property type="component" value="Unassembled WGS sequence"/>
</dbReference>
<protein>
    <submittedName>
        <fullName evidence="4">Energy transducer TonB</fullName>
    </submittedName>
</protein>
<keyword evidence="2" id="KW-1133">Transmembrane helix</keyword>
<sequence>MAQSLKETSKFENGYKPTRFRVAVLRAVIYAACSLFAIYTLLPLTQFIAGQKKDVIEYREFDIAQPPPPAPPEMDEPPEPEPEENPPPELQEPPPPLDLAQLEMAMNPGIGDAQAAGLGFGGMDAQPDALADLQLFDVKDLDERPKNLKAVKMIAPIEFRKERRSGRVTVEVQIDVNGHVKVLKVVETTSPAIVEAAIEAAEQFLWTTPMKNGEPVNARYRYTLGF</sequence>
<dbReference type="EMBL" id="JACHVC010000006">
    <property type="protein sequence ID" value="MBC2605426.1"/>
    <property type="molecule type" value="Genomic_DNA"/>
</dbReference>
<gene>
    <name evidence="4" type="ORF">H5P27_05160</name>
</gene>
<evidence type="ECO:0000313" key="5">
    <source>
        <dbReference type="Proteomes" id="UP000526501"/>
    </source>
</evidence>
<comment type="caution">
    <text evidence="4">The sequence shown here is derived from an EMBL/GenBank/DDBJ whole genome shotgun (WGS) entry which is preliminary data.</text>
</comment>
<evidence type="ECO:0000313" key="4">
    <source>
        <dbReference type="EMBL" id="MBC2605426.1"/>
    </source>
</evidence>
<reference evidence="4 5" key="1">
    <citation type="submission" date="2020-07" db="EMBL/GenBank/DDBJ databases">
        <authorList>
            <person name="Feng X."/>
        </authorList>
    </citation>
    <scope>NUCLEOTIDE SEQUENCE [LARGE SCALE GENOMIC DNA]</scope>
    <source>
        <strain evidence="4 5">JCM23202</strain>
    </source>
</reference>
<evidence type="ECO:0000256" key="1">
    <source>
        <dbReference type="SAM" id="MobiDB-lite"/>
    </source>
</evidence>
<keyword evidence="2" id="KW-0472">Membrane</keyword>
<dbReference type="PANTHER" id="PTHR33446">
    <property type="entry name" value="PROTEIN TONB-RELATED"/>
    <property type="match status" value="1"/>
</dbReference>
<dbReference type="PROSITE" id="PS52015">
    <property type="entry name" value="TONB_CTD"/>
    <property type="match status" value="1"/>
</dbReference>
<accession>A0A7X1B4E6</accession>
<keyword evidence="5" id="KW-1185">Reference proteome</keyword>
<dbReference type="GO" id="GO:0055085">
    <property type="term" value="P:transmembrane transport"/>
    <property type="evidence" value="ECO:0007669"/>
    <property type="project" value="InterPro"/>
</dbReference>
<name>A0A7X1B4E6_9BACT</name>
<dbReference type="Gene3D" id="3.30.1150.10">
    <property type="match status" value="1"/>
</dbReference>
<dbReference type="InterPro" id="IPR051045">
    <property type="entry name" value="TonB-dependent_transducer"/>
</dbReference>
<feature type="domain" description="TonB C-terminal" evidence="3">
    <location>
        <begin position="140"/>
        <end position="226"/>
    </location>
</feature>
<evidence type="ECO:0000259" key="3">
    <source>
        <dbReference type="PROSITE" id="PS52015"/>
    </source>
</evidence>
<feature type="transmembrane region" description="Helical" evidence="2">
    <location>
        <begin position="20"/>
        <end position="42"/>
    </location>
</feature>
<dbReference type="RefSeq" id="WP_185659305.1">
    <property type="nucleotide sequence ID" value="NZ_CAWPOO010000006.1"/>
</dbReference>
<dbReference type="InterPro" id="IPR037682">
    <property type="entry name" value="TonB_C"/>
</dbReference>
<keyword evidence="2" id="KW-0812">Transmembrane</keyword>
<dbReference type="Pfam" id="PF03544">
    <property type="entry name" value="TonB_C"/>
    <property type="match status" value="1"/>
</dbReference>
<evidence type="ECO:0000256" key="2">
    <source>
        <dbReference type="SAM" id="Phobius"/>
    </source>
</evidence>
<proteinExistence type="predicted"/>
<feature type="compositionally biased region" description="Pro residues" evidence="1">
    <location>
        <begin position="87"/>
        <end position="97"/>
    </location>
</feature>